<keyword evidence="2" id="KW-0833">Ubl conjugation pathway</keyword>
<dbReference type="Gramene" id="ONK67184">
    <property type="protein sequence ID" value="ONK67184"/>
    <property type="gene ID" value="A4U43_C06F17140"/>
</dbReference>
<dbReference type="PANTHER" id="PTHR46116">
    <property type="entry name" value="(E3-INDEPENDENT) E2 UBIQUITIN-CONJUGATING ENZYME"/>
    <property type="match status" value="1"/>
</dbReference>
<accession>A0A5P1EN03</accession>
<evidence type="ECO:0000256" key="1">
    <source>
        <dbReference type="ARBA" id="ARBA00022679"/>
    </source>
</evidence>
<feature type="region of interest" description="Disordered" evidence="3">
    <location>
        <begin position="1"/>
        <end position="46"/>
    </location>
</feature>
<dbReference type="GO" id="GO:0061631">
    <property type="term" value="F:ubiquitin conjugating enzyme activity"/>
    <property type="evidence" value="ECO:0007669"/>
    <property type="project" value="TreeGrafter"/>
</dbReference>
<gene>
    <name evidence="4" type="ORF">A4U43_C06F17140</name>
</gene>
<evidence type="ECO:0000256" key="2">
    <source>
        <dbReference type="ARBA" id="ARBA00022786"/>
    </source>
</evidence>
<dbReference type="AlphaFoldDB" id="A0A5P1EN03"/>
<evidence type="ECO:0000313" key="5">
    <source>
        <dbReference type="Proteomes" id="UP000243459"/>
    </source>
</evidence>
<keyword evidence="1" id="KW-0808">Transferase</keyword>
<reference evidence="5" key="1">
    <citation type="journal article" date="2017" name="Nat. Commun.">
        <title>The asparagus genome sheds light on the origin and evolution of a young Y chromosome.</title>
        <authorList>
            <person name="Harkess A."/>
            <person name="Zhou J."/>
            <person name="Xu C."/>
            <person name="Bowers J.E."/>
            <person name="Van der Hulst R."/>
            <person name="Ayyampalayam S."/>
            <person name="Mercati F."/>
            <person name="Riccardi P."/>
            <person name="McKain M.R."/>
            <person name="Kakrana A."/>
            <person name="Tang H."/>
            <person name="Ray J."/>
            <person name="Groenendijk J."/>
            <person name="Arikit S."/>
            <person name="Mathioni S.M."/>
            <person name="Nakano M."/>
            <person name="Shan H."/>
            <person name="Telgmann-Rauber A."/>
            <person name="Kanno A."/>
            <person name="Yue Z."/>
            <person name="Chen H."/>
            <person name="Li W."/>
            <person name="Chen Y."/>
            <person name="Xu X."/>
            <person name="Zhang Y."/>
            <person name="Luo S."/>
            <person name="Chen H."/>
            <person name="Gao J."/>
            <person name="Mao Z."/>
            <person name="Pires J.C."/>
            <person name="Luo M."/>
            <person name="Kudrna D."/>
            <person name="Wing R.A."/>
            <person name="Meyers B.C."/>
            <person name="Yi K."/>
            <person name="Kong H."/>
            <person name="Lavrijsen P."/>
            <person name="Sunseri F."/>
            <person name="Falavigna A."/>
            <person name="Ye Y."/>
            <person name="Leebens-Mack J.H."/>
            <person name="Chen G."/>
        </authorList>
    </citation>
    <scope>NUCLEOTIDE SEQUENCE [LARGE SCALE GENOMIC DNA]</scope>
    <source>
        <strain evidence="5">cv. DH0086</strain>
    </source>
</reference>
<dbReference type="EMBL" id="CM007386">
    <property type="protein sequence ID" value="ONK67184.1"/>
    <property type="molecule type" value="Genomic_DNA"/>
</dbReference>
<protein>
    <submittedName>
        <fullName evidence="4">Uncharacterized protein</fullName>
    </submittedName>
</protein>
<keyword evidence="5" id="KW-1185">Reference proteome</keyword>
<evidence type="ECO:0000313" key="4">
    <source>
        <dbReference type="EMBL" id="ONK67184.1"/>
    </source>
</evidence>
<organism evidence="4 5">
    <name type="scientific">Asparagus officinalis</name>
    <name type="common">Garden asparagus</name>
    <dbReference type="NCBI Taxonomy" id="4686"/>
    <lineage>
        <taxon>Eukaryota</taxon>
        <taxon>Viridiplantae</taxon>
        <taxon>Streptophyta</taxon>
        <taxon>Embryophyta</taxon>
        <taxon>Tracheophyta</taxon>
        <taxon>Spermatophyta</taxon>
        <taxon>Magnoliopsida</taxon>
        <taxon>Liliopsida</taxon>
        <taxon>Asparagales</taxon>
        <taxon>Asparagaceae</taxon>
        <taxon>Asparagoideae</taxon>
        <taxon>Asparagus</taxon>
    </lineage>
</organism>
<feature type="compositionally biased region" description="Polar residues" evidence="3">
    <location>
        <begin position="31"/>
        <end position="43"/>
    </location>
</feature>
<evidence type="ECO:0000256" key="3">
    <source>
        <dbReference type="SAM" id="MobiDB-lite"/>
    </source>
</evidence>
<name>A0A5P1EN03_ASPOF</name>
<proteinExistence type="predicted"/>
<feature type="compositionally biased region" description="Low complexity" evidence="3">
    <location>
        <begin position="17"/>
        <end position="26"/>
    </location>
</feature>
<dbReference type="Gene3D" id="3.10.110.10">
    <property type="entry name" value="Ubiquitin Conjugating Enzyme"/>
    <property type="match status" value="1"/>
</dbReference>
<dbReference type="Proteomes" id="UP000243459">
    <property type="component" value="Chromosome 6"/>
</dbReference>
<dbReference type="InterPro" id="IPR016135">
    <property type="entry name" value="UBQ-conjugating_enzyme/RWD"/>
</dbReference>
<sequence length="321" mass="36282">MDSDSTLSSNKHHLFMDDSSSSSMLSCGGWDSNQQKRQRSTVTDEYDEPVTGEILVKNSLDLVSKNKKPMVYDTDCQKEVQDASSEDFMSSSIDNVLESDALEEAQNSAEPDAEVSNSNLSDLYDDYYENEDENEDEYYAYDDDMIDNDYNYGLAAKFDDLDLPPGVEATVPWLDKPASESQRKDKNIVLEENTDVRYKSFKQFDTVEDYSDHHYAAEDKDVKKHFEDYVAGHFRTRGHAILVACRAYLDNAQVGTAVEGYKGQNEAGSSKGCSKDFKRQLKQLFEDLLMEFTVKGANCKEFLSQKVKVGDATALPKKEDN</sequence>
<dbReference type="PANTHER" id="PTHR46116:SF41">
    <property type="entry name" value="UBIQUITIN-CONJUGATING ENZYME E2 25-RELATED"/>
    <property type="match status" value="1"/>
</dbReference>